<accession>A0AAQ3WGM9</accession>
<reference evidence="2 3" key="1">
    <citation type="submission" date="2024-02" db="EMBL/GenBank/DDBJ databases">
        <title>High-quality chromosome-scale genome assembly of Pensacola bahiagrass (Paspalum notatum Flugge var. saurae).</title>
        <authorList>
            <person name="Vega J.M."/>
            <person name="Podio M."/>
            <person name="Orjuela J."/>
            <person name="Siena L.A."/>
            <person name="Pessino S.C."/>
            <person name="Combes M.C."/>
            <person name="Mariac C."/>
            <person name="Albertini E."/>
            <person name="Pupilli F."/>
            <person name="Ortiz J.P.A."/>
            <person name="Leblanc O."/>
        </authorList>
    </citation>
    <scope>NUCLEOTIDE SEQUENCE [LARGE SCALE GENOMIC DNA]</scope>
    <source>
        <strain evidence="2">R1</strain>
        <tissue evidence="2">Leaf</tissue>
    </source>
</reference>
<dbReference type="AlphaFoldDB" id="A0AAQ3WGM9"/>
<dbReference type="Proteomes" id="UP001341281">
    <property type="component" value="Chromosome 02"/>
</dbReference>
<keyword evidence="3" id="KW-1185">Reference proteome</keyword>
<protein>
    <recommendedName>
        <fullName evidence="1">DUF7595 domain-containing protein</fullName>
    </recommendedName>
</protein>
<evidence type="ECO:0000313" key="3">
    <source>
        <dbReference type="Proteomes" id="UP001341281"/>
    </source>
</evidence>
<gene>
    <name evidence="2" type="ORF">U9M48_010727</name>
</gene>
<evidence type="ECO:0000313" key="2">
    <source>
        <dbReference type="EMBL" id="WVZ60746.1"/>
    </source>
</evidence>
<dbReference type="Pfam" id="PF24523">
    <property type="entry name" value="DUF7595"/>
    <property type="match status" value="1"/>
</dbReference>
<dbReference type="InterPro" id="IPR056016">
    <property type="entry name" value="DUF7595"/>
</dbReference>
<organism evidence="2 3">
    <name type="scientific">Paspalum notatum var. saurae</name>
    <dbReference type="NCBI Taxonomy" id="547442"/>
    <lineage>
        <taxon>Eukaryota</taxon>
        <taxon>Viridiplantae</taxon>
        <taxon>Streptophyta</taxon>
        <taxon>Embryophyta</taxon>
        <taxon>Tracheophyta</taxon>
        <taxon>Spermatophyta</taxon>
        <taxon>Magnoliopsida</taxon>
        <taxon>Liliopsida</taxon>
        <taxon>Poales</taxon>
        <taxon>Poaceae</taxon>
        <taxon>PACMAD clade</taxon>
        <taxon>Panicoideae</taxon>
        <taxon>Andropogonodae</taxon>
        <taxon>Paspaleae</taxon>
        <taxon>Paspalinae</taxon>
        <taxon>Paspalum</taxon>
    </lineage>
</organism>
<feature type="domain" description="DUF7595" evidence="1">
    <location>
        <begin position="1"/>
        <end position="69"/>
    </location>
</feature>
<evidence type="ECO:0000259" key="1">
    <source>
        <dbReference type="Pfam" id="PF24523"/>
    </source>
</evidence>
<proteinExistence type="predicted"/>
<dbReference type="EMBL" id="CP144746">
    <property type="protein sequence ID" value="WVZ60746.1"/>
    <property type="molecule type" value="Genomic_DNA"/>
</dbReference>
<name>A0AAQ3WGM9_PASNO</name>
<sequence>MVRFLAFAERSGAVILHMPGVGLLQFNLGSKEVVVLSRGTFLEREGQDPYQACLHEIDLRALLQGMSPF</sequence>